<dbReference type="Pfam" id="PF05270">
    <property type="entry name" value="AbfB"/>
    <property type="match status" value="1"/>
</dbReference>
<evidence type="ECO:0000259" key="2">
    <source>
        <dbReference type="Pfam" id="PF05270"/>
    </source>
</evidence>
<evidence type="ECO:0000313" key="4">
    <source>
        <dbReference type="Proteomes" id="UP001321542"/>
    </source>
</evidence>
<evidence type="ECO:0000256" key="1">
    <source>
        <dbReference type="SAM" id="MobiDB-lite"/>
    </source>
</evidence>
<dbReference type="RefSeq" id="WP_286257764.1">
    <property type="nucleotide sequence ID" value="NZ_AP018448.1"/>
</dbReference>
<dbReference type="SUPFAM" id="SSF110221">
    <property type="entry name" value="AbfB domain"/>
    <property type="match status" value="1"/>
</dbReference>
<dbReference type="EMBL" id="AP018448">
    <property type="protein sequence ID" value="BBC37454.1"/>
    <property type="molecule type" value="Genomic_DNA"/>
</dbReference>
<feature type="domain" description="Alpha-L-arabinofuranosidase B arabinose-binding" evidence="2">
    <location>
        <begin position="173"/>
        <end position="304"/>
    </location>
</feature>
<dbReference type="Proteomes" id="UP001321542">
    <property type="component" value="Chromosome"/>
</dbReference>
<accession>A0ABN5VVT2</accession>
<keyword evidence="4" id="KW-1185">Reference proteome</keyword>
<feature type="compositionally biased region" description="Basic and acidic residues" evidence="1">
    <location>
        <begin position="110"/>
        <end position="127"/>
    </location>
</feature>
<feature type="compositionally biased region" description="Low complexity" evidence="1">
    <location>
        <begin position="148"/>
        <end position="173"/>
    </location>
</feature>
<organism evidence="3 4">
    <name type="scientific">Streptomyces graminofaciens</name>
    <dbReference type="NCBI Taxonomy" id="68212"/>
    <lineage>
        <taxon>Bacteria</taxon>
        <taxon>Bacillati</taxon>
        <taxon>Actinomycetota</taxon>
        <taxon>Actinomycetes</taxon>
        <taxon>Kitasatosporales</taxon>
        <taxon>Streptomycetaceae</taxon>
        <taxon>Streptomyces</taxon>
    </lineage>
</organism>
<reference evidence="3 4" key="1">
    <citation type="journal article" date="2010" name="ChemBioChem">
        <title>Cloning and characterization of the biosynthetic gene cluster of 16-membered macrolide antibiotic FD-891: involvement of a dual functional cytochrome P450 monooxygenase catalyzing epoxidation and hydroxylation.</title>
        <authorList>
            <person name="Kudo F."/>
            <person name="Motegi A."/>
            <person name="Mizoue K."/>
            <person name="Eguchi T."/>
        </authorList>
    </citation>
    <scope>NUCLEOTIDE SEQUENCE [LARGE SCALE GENOMIC DNA]</scope>
    <source>
        <strain evidence="3 4">A-8890</strain>
    </source>
</reference>
<protein>
    <recommendedName>
        <fullName evidence="2">Alpha-L-arabinofuranosidase B arabinose-binding domain-containing protein</fullName>
    </recommendedName>
</protein>
<proteinExistence type="predicted"/>
<dbReference type="InterPro" id="IPR007934">
    <property type="entry name" value="AbfB_ABD"/>
</dbReference>
<dbReference type="InterPro" id="IPR036195">
    <property type="entry name" value="AbfB_ABD_sf"/>
</dbReference>
<feature type="compositionally biased region" description="Basic and acidic residues" evidence="1">
    <location>
        <begin position="68"/>
        <end position="77"/>
    </location>
</feature>
<evidence type="ECO:0000313" key="3">
    <source>
        <dbReference type="EMBL" id="BBC37454.1"/>
    </source>
</evidence>
<dbReference type="Gene3D" id="2.80.10.50">
    <property type="match status" value="1"/>
</dbReference>
<feature type="region of interest" description="Disordered" evidence="1">
    <location>
        <begin position="64"/>
        <end position="174"/>
    </location>
</feature>
<name>A0ABN5VVT2_9ACTN</name>
<feature type="region of interest" description="Disordered" evidence="1">
    <location>
        <begin position="1"/>
        <end position="38"/>
    </location>
</feature>
<sequence>MPPKKSGPAPDQSTPQLPAPRPAKVWETGEAPDEGRIPGTRRLWLAGALALAVVSSCVTALVMQNSESDDKSRERTGRTTSAGDAVTPGITLPASPTSAPDGKSGLSKPQSEKESSKGKSDDAKGSDDDSDSSSESQEGGSKPDPKPSKSSGSSGSSGSNKPPSSSTSSSRKSVQAVNYPDRYWHLSGGAIRLDQVSSHSGSETREDSSFAVVSGLADSSCYSFRMEDGRYVRHQNFRLRVSGNDGSNLFKQDATFCPMRSPYSDAVMLKSVNYPDRFLRHENFELVLDPYGYNTTGRQDFFFRLVKGFG</sequence>
<dbReference type="CDD" id="cd23399">
    <property type="entry name" value="beta-trefoil_ABD_ABFB"/>
    <property type="match status" value="1"/>
</dbReference>
<reference evidence="3 4" key="2">
    <citation type="journal article" date="2023" name="ChemBioChem">
        <title>Acyltransferase Domain Exchange between Two Independent Type I Polyketide Synthases in the Same Producer Strain of Macrolide Antibiotics.</title>
        <authorList>
            <person name="Kudo F."/>
            <person name="Kishikawa K."/>
            <person name="Tsuboi K."/>
            <person name="Kido T."/>
            <person name="Usui T."/>
            <person name="Hashimoto J."/>
            <person name="Shin-Ya K."/>
            <person name="Miyanaga A."/>
            <person name="Eguchi T."/>
        </authorList>
    </citation>
    <scope>NUCLEOTIDE SEQUENCE [LARGE SCALE GENOMIC DNA]</scope>
    <source>
        <strain evidence="3 4">A-8890</strain>
    </source>
</reference>
<gene>
    <name evidence="3" type="ORF">SGFS_087480</name>
</gene>